<protein>
    <submittedName>
        <fullName evidence="1">Uncharacterized protein</fullName>
    </submittedName>
</protein>
<name>A0A0N0DZY9_LEPPY</name>
<dbReference type="AlphaFoldDB" id="A0A0N0DZY9"/>
<organism evidence="1 2">
    <name type="scientific">Leptomonas pyrrhocoris</name>
    <name type="common">Firebug parasite</name>
    <dbReference type="NCBI Taxonomy" id="157538"/>
    <lineage>
        <taxon>Eukaryota</taxon>
        <taxon>Discoba</taxon>
        <taxon>Euglenozoa</taxon>
        <taxon>Kinetoplastea</taxon>
        <taxon>Metakinetoplastina</taxon>
        <taxon>Trypanosomatida</taxon>
        <taxon>Trypanosomatidae</taxon>
        <taxon>Leishmaniinae</taxon>
        <taxon>Leptomonas</taxon>
    </lineage>
</organism>
<gene>
    <name evidence="1" type="ORF">ABB37_00166</name>
</gene>
<evidence type="ECO:0000313" key="2">
    <source>
        <dbReference type="Proteomes" id="UP000037923"/>
    </source>
</evidence>
<dbReference type="GeneID" id="26900464"/>
<dbReference type="Proteomes" id="UP000037923">
    <property type="component" value="Unassembled WGS sequence"/>
</dbReference>
<dbReference type="VEuPathDB" id="TriTrypDB:LpyrH10_01_1660"/>
<sequence length="644" mass="70477">MTQLDTFQPSDDALLDALLDQLTIDSDADLSVVLTRIDALHTAHTTRAKVEQRQTEQQRQRSADLQEKWADVISRMPPDISAVDALTSECTQYFQDLLNAADHARTRNGWRASGAVAPAAHVPGLATRTLLPLLLHLSQVSSTPEKGESDPSAETTRLLRRAYLHLLPSALRAAAPPASPAVTAFDLPSPTLKETNAVAWYGRYASDPVTEQLLSPYMSVTVAPLERELRYHFCAGRETAALHEPQHFFAFLSDCVERQRSIHKDSWVDVSSLPQAPSSSSPTPTFVQTSLASLLHLLDHLGQLAFSAAAVVAFQSCYGWQPHSPLWRSKDYVVVTINAILDFVARAEGRLCREATELLLEHLLTEEVVLSYARAGEEMANAALENGAARLWRRSFLALNAPCTPSSLYTCSLHMVRALEAFLRRLLNTLFVVESTYAALLWRKTVEPVLSHFLEVVEAHAVAALDSAEVEDRREGHSSWSTVLQLQWCVSSVQVVATAAEDWLGMLRESVTSTSSAAGAATSVNDREGKSSRNGSVLATSDALDGLALFRDKLARRAAEQAKALTRQLCTHKSADSAQAASLLHSLDVFLQQLETLPEGSSRYVMQAVIQDVMHDFLPQEQQAGLAAFTSRSGLPCVTRLLAA</sequence>
<proteinExistence type="predicted"/>
<accession>A0A0N0DZY9</accession>
<dbReference type="OrthoDB" id="273130at2759"/>
<dbReference type="RefSeq" id="XP_015664267.1">
    <property type="nucleotide sequence ID" value="XM_015796259.1"/>
</dbReference>
<dbReference type="EMBL" id="LGTL01000001">
    <property type="protein sequence ID" value="KPA85828.1"/>
    <property type="molecule type" value="Genomic_DNA"/>
</dbReference>
<comment type="caution">
    <text evidence="1">The sequence shown here is derived from an EMBL/GenBank/DDBJ whole genome shotgun (WGS) entry which is preliminary data.</text>
</comment>
<reference evidence="1 2" key="1">
    <citation type="submission" date="2015-07" db="EMBL/GenBank/DDBJ databases">
        <title>High-quality genome of monoxenous trypanosomatid Leptomonas pyrrhocoris.</title>
        <authorList>
            <person name="Flegontov P."/>
            <person name="Butenko A."/>
            <person name="Firsov S."/>
            <person name="Vlcek C."/>
            <person name="Logacheva M.D."/>
            <person name="Field M."/>
            <person name="Filatov D."/>
            <person name="Flegontova O."/>
            <person name="Gerasimov E."/>
            <person name="Jackson A.P."/>
            <person name="Kelly S."/>
            <person name="Opperdoes F."/>
            <person name="O'Reilly A."/>
            <person name="Votypka J."/>
            <person name="Yurchenko V."/>
            <person name="Lukes J."/>
        </authorList>
    </citation>
    <scope>NUCLEOTIDE SEQUENCE [LARGE SCALE GENOMIC DNA]</scope>
    <source>
        <strain evidence="1">H10</strain>
    </source>
</reference>
<dbReference type="OMA" id="HEPQHFF"/>
<evidence type="ECO:0000313" key="1">
    <source>
        <dbReference type="EMBL" id="KPA85828.1"/>
    </source>
</evidence>
<keyword evidence="2" id="KW-1185">Reference proteome</keyword>